<dbReference type="Pfam" id="PF13676">
    <property type="entry name" value="TIR_2"/>
    <property type="match status" value="1"/>
</dbReference>
<dbReference type="Gene3D" id="3.40.50.10140">
    <property type="entry name" value="Toll/interleukin-1 receptor homology (TIR) domain"/>
    <property type="match status" value="1"/>
</dbReference>
<reference evidence="2 3" key="1">
    <citation type="journal article" date="2011" name="PLoS Pathog.">
        <title>Dynamic evolution of pathogenicity revealed by sequencing and comparative genomics of 19 Pseudomonas syringae isolates.</title>
        <authorList>
            <person name="Baltrus D.A."/>
            <person name="Nishimura M.T."/>
            <person name="Romanchuk A."/>
            <person name="Chang J.H."/>
            <person name="Mukhtar M.S."/>
            <person name="Cherkis K."/>
            <person name="Roach J."/>
            <person name="Grant S.R."/>
            <person name="Jones C.D."/>
            <person name="Dangl J.L."/>
        </authorList>
    </citation>
    <scope>NUCLEOTIDE SEQUENCE [LARGE SCALE GENOMIC DNA]</scope>
    <source>
        <strain evidence="3">M301072PT</strain>
    </source>
</reference>
<accession>F3FCN3</accession>
<dbReference type="Proteomes" id="UP000004471">
    <property type="component" value="Unassembled WGS sequence"/>
</dbReference>
<sequence>MTEVENRGSIFISYAWGNGLENKAWVRQRIVTSVNWNHDVFWDRDSIAYGESVDGVIAKALTKRPLLILCLCDQDYVKAAQQGASGLNRELQMLAKIGDEPGVRIVPLILEAGCTDKLPEPLVGRLYLNLQPLHQLNIDIGMAVMGVAEGLTPAQVQNGINSQLAAFKLRQRALNYLRKHPVTVWGNGRNHEVTVYRQDTAPHLLHPPQWMWESANWNYMLNDDGPTFCPTKGRWHWELSSSSTDMRPLATALLSTFFEQLTGEDVHLLLDQGGIVLANTFFRTVMITEPFSFDAEDIVGFLMRRDEGYEALEKLLNAVDMAVEAAY</sequence>
<dbReference type="PATRIC" id="fig|629262.5.peg.441"/>
<evidence type="ECO:0000313" key="2">
    <source>
        <dbReference type="EMBL" id="EGH27969.1"/>
    </source>
</evidence>
<organism evidence="2 3">
    <name type="scientific">Pseudomonas syringae pv. japonica str. M301072</name>
    <dbReference type="NCBI Taxonomy" id="629262"/>
    <lineage>
        <taxon>Bacteria</taxon>
        <taxon>Pseudomonadati</taxon>
        <taxon>Pseudomonadota</taxon>
        <taxon>Gammaproteobacteria</taxon>
        <taxon>Pseudomonadales</taxon>
        <taxon>Pseudomonadaceae</taxon>
        <taxon>Pseudomonas</taxon>
        <taxon>Pseudomonas syringae</taxon>
    </lineage>
</organism>
<dbReference type="AlphaFoldDB" id="F3FCN3"/>
<comment type="caution">
    <text evidence="2">The sequence shown here is derived from an EMBL/GenBank/DDBJ whole genome shotgun (WGS) entry which is preliminary data.</text>
</comment>
<dbReference type="GO" id="GO:0007165">
    <property type="term" value="P:signal transduction"/>
    <property type="evidence" value="ECO:0007669"/>
    <property type="project" value="InterPro"/>
</dbReference>
<name>F3FCN3_PSESX</name>
<evidence type="ECO:0000259" key="1">
    <source>
        <dbReference type="Pfam" id="PF13676"/>
    </source>
</evidence>
<feature type="domain" description="TIR" evidence="1">
    <location>
        <begin position="10"/>
        <end position="131"/>
    </location>
</feature>
<dbReference type="InterPro" id="IPR035897">
    <property type="entry name" value="Toll_tir_struct_dom_sf"/>
</dbReference>
<dbReference type="EMBL" id="AEAH01000114">
    <property type="protein sequence ID" value="EGH27969.1"/>
    <property type="molecule type" value="Genomic_DNA"/>
</dbReference>
<dbReference type="InterPro" id="IPR000157">
    <property type="entry name" value="TIR_dom"/>
</dbReference>
<dbReference type="HOGENOM" id="CLU_882639_0_0_6"/>
<gene>
    <name evidence="2" type="ORF">PSYJA_02669</name>
</gene>
<evidence type="ECO:0000313" key="3">
    <source>
        <dbReference type="Proteomes" id="UP000004471"/>
    </source>
</evidence>
<proteinExistence type="predicted"/>
<protein>
    <recommendedName>
        <fullName evidence="1">TIR domain-containing protein</fullName>
    </recommendedName>
</protein>